<accession>A3TY79</accession>
<name>A3TY79_PSEBH</name>
<dbReference type="NCBIfam" id="TIGR03370">
    <property type="entry name" value="VPLPA-CTERM"/>
    <property type="match status" value="1"/>
</dbReference>
<dbReference type="AlphaFoldDB" id="A3TY79"/>
<dbReference type="eggNOG" id="COG3210">
    <property type="taxonomic scope" value="Bacteria"/>
</dbReference>
<keyword evidence="4" id="KW-1185">Reference proteome</keyword>
<feature type="transmembrane region" description="Helical" evidence="1">
    <location>
        <begin position="215"/>
        <end position="234"/>
    </location>
</feature>
<keyword evidence="1" id="KW-1133">Transmembrane helix</keyword>
<organism evidence="3 4">
    <name type="scientific">Pseudooceanicola batsensis (strain ATCC BAA-863 / DSM 15984 / KCTC 12145 / HTCC2597)</name>
    <name type="common">Oceanicola batsensis</name>
    <dbReference type="NCBI Taxonomy" id="252305"/>
    <lineage>
        <taxon>Bacteria</taxon>
        <taxon>Pseudomonadati</taxon>
        <taxon>Pseudomonadota</taxon>
        <taxon>Alphaproteobacteria</taxon>
        <taxon>Rhodobacterales</taxon>
        <taxon>Paracoccaceae</taxon>
        <taxon>Pseudooceanicola</taxon>
    </lineage>
</organism>
<keyword evidence="1" id="KW-0472">Membrane</keyword>
<sequence length="240" mass="25251">MLVASALALTAGAAHAGHLSYYEVTLGELNESGVSGSGNFVYDDNAKTLEVNLQATGLFEFAPHAQHIHGIPDGDSVSPPVNDDDNDGFADIDDDQDRYIELAEAAMFYGPVMVPLTNADGSLVETPGGVLDYSRTFDLTDPSVYGGSFDIDDLMPDELDKREIVIHGNYISGTALEVPGEGTEGEIDGTIGYKAFLPVATGEIVKADAPNMPAVPLPASLPLLAVGFGALGFMSRKRKS</sequence>
<keyword evidence="1" id="KW-0812">Transmembrane</keyword>
<proteinExistence type="predicted"/>
<evidence type="ECO:0000256" key="2">
    <source>
        <dbReference type="SAM" id="SignalP"/>
    </source>
</evidence>
<keyword evidence="2" id="KW-0732">Signal</keyword>
<evidence type="ECO:0008006" key="5">
    <source>
        <dbReference type="Google" id="ProtNLM"/>
    </source>
</evidence>
<evidence type="ECO:0000313" key="4">
    <source>
        <dbReference type="Proteomes" id="UP000004318"/>
    </source>
</evidence>
<dbReference type="Proteomes" id="UP000004318">
    <property type="component" value="Unassembled WGS sequence"/>
</dbReference>
<protein>
    <recommendedName>
        <fullName evidence="5">CHRD domain-containing protein</fullName>
    </recommendedName>
</protein>
<evidence type="ECO:0000256" key="1">
    <source>
        <dbReference type="SAM" id="Phobius"/>
    </source>
</evidence>
<comment type="caution">
    <text evidence="3">The sequence shown here is derived from an EMBL/GenBank/DDBJ whole genome shotgun (WGS) entry which is preliminary data.</text>
</comment>
<feature type="chain" id="PRO_5002660192" description="CHRD domain-containing protein" evidence="2">
    <location>
        <begin position="17"/>
        <end position="240"/>
    </location>
</feature>
<dbReference type="STRING" id="252305.OB2597_13253"/>
<dbReference type="EMBL" id="AAMO01000005">
    <property type="protein sequence ID" value="EAQ03113.1"/>
    <property type="molecule type" value="Genomic_DNA"/>
</dbReference>
<dbReference type="HOGENOM" id="CLU_1155497_0_0_5"/>
<dbReference type="InterPro" id="IPR022472">
    <property type="entry name" value="VPLPA-CTERM"/>
</dbReference>
<gene>
    <name evidence="3" type="ORF">OB2597_13253</name>
</gene>
<feature type="signal peptide" evidence="2">
    <location>
        <begin position="1"/>
        <end position="16"/>
    </location>
</feature>
<reference evidence="3 4" key="1">
    <citation type="journal article" date="2010" name="J. Bacteriol.">
        <title>Genome sequences of Oceanicola granulosus HTCC2516(T) and Oceanicola batsensis HTCC2597(TDelta).</title>
        <authorList>
            <person name="Thrash J.C."/>
            <person name="Cho J.C."/>
            <person name="Vergin K.L."/>
            <person name="Giovannoni S.J."/>
        </authorList>
    </citation>
    <scope>NUCLEOTIDE SEQUENCE [LARGE SCALE GENOMIC DNA]</scope>
    <source>
        <strain evidence="4">ATCC BAA-863 / DSM 15984 / KCTC 12145 / HTCC2597</strain>
    </source>
</reference>
<evidence type="ECO:0000313" key="3">
    <source>
        <dbReference type="EMBL" id="EAQ03113.1"/>
    </source>
</evidence>